<accession>E6QNX3</accession>
<organism evidence="1">
    <name type="scientific">mine drainage metagenome</name>
    <dbReference type="NCBI Taxonomy" id="410659"/>
    <lineage>
        <taxon>unclassified sequences</taxon>
        <taxon>metagenomes</taxon>
        <taxon>ecological metagenomes</taxon>
    </lineage>
</organism>
<gene>
    <name evidence="1" type="ORF">CARN6_2473</name>
</gene>
<dbReference type="AlphaFoldDB" id="E6QNX3"/>
<protein>
    <submittedName>
        <fullName evidence="1">Uncharacterized protein</fullName>
    </submittedName>
</protein>
<dbReference type="EMBL" id="CABQ01000294">
    <property type="protein sequence ID" value="CBI08944.1"/>
    <property type="molecule type" value="Genomic_DNA"/>
</dbReference>
<reference evidence="1" key="1">
    <citation type="submission" date="2009-10" db="EMBL/GenBank/DDBJ databases">
        <title>Diversity of trophic interactions inside an arsenic-rich microbial ecosystem.</title>
        <authorList>
            <person name="Bertin P.N."/>
            <person name="Heinrich-Salmeron A."/>
            <person name="Pelletier E."/>
            <person name="Goulhen-Chollet F."/>
            <person name="Arsene-Ploetze F."/>
            <person name="Gallien S."/>
            <person name="Calteau A."/>
            <person name="Vallenet D."/>
            <person name="Casiot C."/>
            <person name="Chane-Woon-Ming B."/>
            <person name="Giloteaux L."/>
            <person name="Barakat M."/>
            <person name="Bonnefoy V."/>
            <person name="Bruneel O."/>
            <person name="Chandler M."/>
            <person name="Cleiss J."/>
            <person name="Duran R."/>
            <person name="Elbaz-Poulichet F."/>
            <person name="Fonknechten N."/>
            <person name="Lauga B."/>
            <person name="Mornico D."/>
            <person name="Ortet P."/>
            <person name="Schaeffer C."/>
            <person name="Siguier P."/>
            <person name="Alexander Thil Smith A."/>
            <person name="Van Dorsselaer A."/>
            <person name="Weissenbach J."/>
            <person name="Medigue C."/>
            <person name="Le Paslier D."/>
        </authorList>
    </citation>
    <scope>NUCLEOTIDE SEQUENCE</scope>
</reference>
<name>E6QNX3_9ZZZZ</name>
<evidence type="ECO:0000313" key="1">
    <source>
        <dbReference type="EMBL" id="CBI08944.1"/>
    </source>
</evidence>
<proteinExistence type="predicted"/>
<sequence length="228" mass="25920">MRAALREMIKLAQGLQLTVTRRNRIKQASSQLQCTEAALPNGGEVQAFPLREKHLIQIISQIVGYQRQRACITAKIRVDVQRGVAITFQNFPCIAIHPRCFWRNSDILIQQSAKWLAFRLPSNHPLGRQFNRINGRSETVSFCVEQDPMGIVHGHFPMMRTLSSTSNFLKRVRGRISSSVMELLTQFTTSRYGKGVRSRSVSWFPPQLSSVNCGTLVRSNSMSWFSPQ</sequence>
<comment type="caution">
    <text evidence="1">The sequence shown here is derived from an EMBL/GenBank/DDBJ whole genome shotgun (WGS) entry which is preliminary data.</text>
</comment>